<feature type="transmembrane region" description="Helical" evidence="11">
    <location>
        <begin position="106"/>
        <end position="131"/>
    </location>
</feature>
<evidence type="ECO:0000256" key="11">
    <source>
        <dbReference type="RuleBase" id="RU362031"/>
    </source>
</evidence>
<keyword evidence="5 11" id="KW-0812">Transmembrane</keyword>
<comment type="similarity">
    <text evidence="3 11">Belongs to the peptidase M50B family.</text>
</comment>
<keyword evidence="6 11" id="KW-0378">Hydrolase</keyword>
<dbReference type="EC" id="3.4.24.-" evidence="11"/>
<dbReference type="InterPro" id="IPR036034">
    <property type="entry name" value="PDZ_sf"/>
</dbReference>
<evidence type="ECO:0000313" key="13">
    <source>
        <dbReference type="EMBL" id="MRY10374.1"/>
    </source>
</evidence>
<comment type="cofactor">
    <cofactor evidence="1 11">
        <name>Zn(2+)</name>
        <dbReference type="ChEBI" id="CHEBI:29105"/>
    </cofactor>
</comment>
<reference evidence="13" key="1">
    <citation type="journal article" date="2019" name="Nat. Med.">
        <title>A library of human gut bacterial isolates paired with longitudinal multiomics data enables mechanistic microbiome research.</title>
        <authorList>
            <person name="Poyet M."/>
            <person name="Groussin M."/>
            <person name="Gibbons S.M."/>
            <person name="Avila-Pacheco J."/>
            <person name="Jiang X."/>
            <person name="Kearney S.M."/>
            <person name="Perrotta A.R."/>
            <person name="Berdy B."/>
            <person name="Zhao S."/>
            <person name="Lieberman T.D."/>
            <person name="Swanson P.K."/>
            <person name="Smith M."/>
            <person name="Roesemann S."/>
            <person name="Alexander J.E."/>
            <person name="Rich S.A."/>
            <person name="Livny J."/>
            <person name="Vlamakis H."/>
            <person name="Clish C."/>
            <person name="Bullock K."/>
            <person name="Deik A."/>
            <person name="Scott J."/>
            <person name="Pierce K.A."/>
            <person name="Xavier R.J."/>
            <person name="Alm E.J."/>
        </authorList>
    </citation>
    <scope>NUCLEOTIDE SEQUENCE</scope>
    <source>
        <strain evidence="13">BIOML-A4</strain>
    </source>
</reference>
<evidence type="ECO:0000256" key="7">
    <source>
        <dbReference type="ARBA" id="ARBA00022833"/>
    </source>
</evidence>
<feature type="transmembrane region" description="Helical" evidence="11">
    <location>
        <begin position="373"/>
        <end position="400"/>
    </location>
</feature>
<evidence type="ECO:0000256" key="9">
    <source>
        <dbReference type="ARBA" id="ARBA00023049"/>
    </source>
</evidence>
<evidence type="ECO:0000256" key="10">
    <source>
        <dbReference type="ARBA" id="ARBA00023136"/>
    </source>
</evidence>
<comment type="subcellular location">
    <subcellularLocation>
        <location evidence="2">Membrane</location>
        <topology evidence="2">Multi-pass membrane protein</topology>
    </subcellularLocation>
</comment>
<accession>A0A6G1Z8T7</accession>
<name>A0A6G1Z8T7_9BACT</name>
<dbReference type="AlphaFoldDB" id="A0A6G1Z8T7"/>
<evidence type="ECO:0000256" key="5">
    <source>
        <dbReference type="ARBA" id="ARBA00022692"/>
    </source>
</evidence>
<dbReference type="GO" id="GO:0046872">
    <property type="term" value="F:metal ion binding"/>
    <property type="evidence" value="ECO:0007669"/>
    <property type="project" value="UniProtKB-KW"/>
</dbReference>
<dbReference type="GO" id="GO:0016020">
    <property type="term" value="C:membrane"/>
    <property type="evidence" value="ECO:0007669"/>
    <property type="project" value="UniProtKB-SubCell"/>
</dbReference>
<sequence>METFLIRALQLILSLSILVLVHEFGHFIFARIFKVRVEKFYLFFDPWFSLFKFKPKNSETEYGIGWLPLGGYCKISGMIDESMDKEAMAQPAKPYEFRSKPAGQRLMIMIAGVLFNFLLALFIYSMVLYTWGETYLPLKNMKHGMYYSEAFQEVGFRDGDILLKANNEELDRLDQSSFRKVVEASNVTVLRDGVETVIPIPEDMMQRFMREGKGFASPDRVPMVVKKLSEKDSPAATAGLQPGDSIVSINGQATPLFEDVAKMLDQNKGKDITLGFYRGGMEQSVVIQPDTAGKIGVYLMSKTDLYPTVTRTYGFFESFPAGVRLGINTLKGYVNDMKYVFTKEGASSLGGFGTIGSIFPTVWDWQVFWMQTAFLSIILAFMNILPIPALDGGHVMFLLYEVIARRKPSDKFLEYAQITGMFLLFALLIYANGNDIFRFFFKS</sequence>
<evidence type="ECO:0000256" key="8">
    <source>
        <dbReference type="ARBA" id="ARBA00022989"/>
    </source>
</evidence>
<dbReference type="SUPFAM" id="SSF50156">
    <property type="entry name" value="PDZ domain-like"/>
    <property type="match status" value="2"/>
</dbReference>
<dbReference type="RefSeq" id="WP_007658960.1">
    <property type="nucleotide sequence ID" value="NZ_CAJSYT010000001.1"/>
</dbReference>
<keyword evidence="10 11" id="KW-0472">Membrane</keyword>
<feature type="domain" description="PDZ" evidence="12">
    <location>
        <begin position="211"/>
        <end position="280"/>
    </location>
</feature>
<dbReference type="InterPro" id="IPR041489">
    <property type="entry name" value="PDZ_6"/>
</dbReference>
<dbReference type="CDD" id="cd23081">
    <property type="entry name" value="cpPDZ_EcRseP-like"/>
    <property type="match status" value="1"/>
</dbReference>
<dbReference type="GO" id="GO:0006508">
    <property type="term" value="P:proteolysis"/>
    <property type="evidence" value="ECO:0007669"/>
    <property type="project" value="UniProtKB-KW"/>
</dbReference>
<dbReference type="InterPro" id="IPR001478">
    <property type="entry name" value="PDZ"/>
</dbReference>
<protein>
    <recommendedName>
        <fullName evidence="11">Zinc metalloprotease</fullName>
        <ecNumber evidence="11">3.4.24.-</ecNumber>
    </recommendedName>
</protein>
<gene>
    <name evidence="13" type="primary">rseP</name>
    <name evidence="13" type="ORF">GKE01_02690</name>
</gene>
<dbReference type="Gene3D" id="2.30.42.10">
    <property type="match status" value="1"/>
</dbReference>
<keyword evidence="4 13" id="KW-0645">Protease</keyword>
<dbReference type="EMBL" id="WKLP01000002">
    <property type="protein sequence ID" value="MRY10374.1"/>
    <property type="molecule type" value="Genomic_DNA"/>
</dbReference>
<dbReference type="Pfam" id="PF02163">
    <property type="entry name" value="Peptidase_M50"/>
    <property type="match status" value="1"/>
</dbReference>
<evidence type="ECO:0000256" key="2">
    <source>
        <dbReference type="ARBA" id="ARBA00004141"/>
    </source>
</evidence>
<proteinExistence type="inferred from homology"/>
<dbReference type="CDD" id="cd06163">
    <property type="entry name" value="S2P-M50_PDZ_RseP-like"/>
    <property type="match status" value="1"/>
</dbReference>
<evidence type="ECO:0000256" key="3">
    <source>
        <dbReference type="ARBA" id="ARBA00007931"/>
    </source>
</evidence>
<dbReference type="Pfam" id="PF17820">
    <property type="entry name" value="PDZ_6"/>
    <property type="match status" value="1"/>
</dbReference>
<dbReference type="NCBIfam" id="TIGR00054">
    <property type="entry name" value="RIP metalloprotease RseP"/>
    <property type="match status" value="1"/>
</dbReference>
<dbReference type="GO" id="GO:0004222">
    <property type="term" value="F:metalloendopeptidase activity"/>
    <property type="evidence" value="ECO:0007669"/>
    <property type="project" value="InterPro"/>
</dbReference>
<keyword evidence="11" id="KW-0479">Metal-binding</keyword>
<evidence type="ECO:0000256" key="1">
    <source>
        <dbReference type="ARBA" id="ARBA00001947"/>
    </source>
</evidence>
<dbReference type="PANTHER" id="PTHR42837">
    <property type="entry name" value="REGULATOR OF SIGMA-E PROTEASE RSEP"/>
    <property type="match status" value="1"/>
</dbReference>
<comment type="caution">
    <text evidence="13">The sequence shown here is derived from an EMBL/GenBank/DDBJ whole genome shotgun (WGS) entry which is preliminary data.</text>
</comment>
<dbReference type="InterPro" id="IPR004387">
    <property type="entry name" value="Pept_M50_Zn"/>
</dbReference>
<evidence type="ECO:0000256" key="6">
    <source>
        <dbReference type="ARBA" id="ARBA00022801"/>
    </source>
</evidence>
<feature type="transmembrane region" description="Helical" evidence="11">
    <location>
        <begin position="412"/>
        <end position="431"/>
    </location>
</feature>
<evidence type="ECO:0000256" key="4">
    <source>
        <dbReference type="ARBA" id="ARBA00022670"/>
    </source>
</evidence>
<feature type="transmembrane region" description="Helical" evidence="11">
    <location>
        <begin position="12"/>
        <end position="33"/>
    </location>
</feature>
<organism evidence="13">
    <name type="scientific">Parabacteroides goldsteinii</name>
    <dbReference type="NCBI Taxonomy" id="328812"/>
    <lineage>
        <taxon>Bacteria</taxon>
        <taxon>Pseudomonadati</taxon>
        <taxon>Bacteroidota</taxon>
        <taxon>Bacteroidia</taxon>
        <taxon>Bacteroidales</taxon>
        <taxon>Tannerellaceae</taxon>
        <taxon>Parabacteroides</taxon>
    </lineage>
</organism>
<keyword evidence="9 11" id="KW-0482">Metalloprotease</keyword>
<dbReference type="SMART" id="SM00228">
    <property type="entry name" value="PDZ"/>
    <property type="match status" value="1"/>
</dbReference>
<keyword evidence="8 11" id="KW-1133">Transmembrane helix</keyword>
<keyword evidence="7 11" id="KW-0862">Zinc</keyword>
<evidence type="ECO:0000259" key="12">
    <source>
        <dbReference type="SMART" id="SM00228"/>
    </source>
</evidence>
<dbReference type="InterPro" id="IPR008915">
    <property type="entry name" value="Peptidase_M50"/>
</dbReference>
<dbReference type="PANTHER" id="PTHR42837:SF2">
    <property type="entry name" value="MEMBRANE METALLOPROTEASE ARASP2, CHLOROPLASTIC-RELATED"/>
    <property type="match status" value="1"/>
</dbReference>